<reference evidence="3 4" key="1">
    <citation type="submission" date="2019-04" db="EMBL/GenBank/DDBJ databases">
        <title>A novel phosphate-accumulating bacterium identified in bioreactor for phosphate removal from wastewater.</title>
        <authorList>
            <person name="Kotlyarov R.Y."/>
            <person name="Beletsky A.V."/>
            <person name="Kallistova A.Y."/>
            <person name="Dorofeev A.G."/>
            <person name="Nikolaev Y.Y."/>
            <person name="Pimenov N.V."/>
            <person name="Ravin N.V."/>
            <person name="Mardanov A.V."/>
        </authorList>
    </citation>
    <scope>NUCLEOTIDE SEQUENCE [LARGE SCALE GENOMIC DNA]</scope>
    <source>
        <strain evidence="3 4">Bin19</strain>
    </source>
</reference>
<keyword evidence="2" id="KW-1133">Transmembrane helix</keyword>
<comment type="caution">
    <text evidence="3">The sequence shown here is derived from an EMBL/GenBank/DDBJ whole genome shotgun (WGS) entry which is preliminary data.</text>
</comment>
<evidence type="ECO:0000313" key="3">
    <source>
        <dbReference type="EMBL" id="TMQ75174.1"/>
    </source>
</evidence>
<feature type="compositionally biased region" description="Basic residues" evidence="1">
    <location>
        <begin position="164"/>
        <end position="175"/>
    </location>
</feature>
<gene>
    <name evidence="3" type="ORF">ACCUM_1894</name>
</gene>
<evidence type="ECO:0000313" key="4">
    <source>
        <dbReference type="Proteomes" id="UP000306324"/>
    </source>
</evidence>
<dbReference type="Proteomes" id="UP000306324">
    <property type="component" value="Unassembled WGS sequence"/>
</dbReference>
<evidence type="ECO:0000256" key="1">
    <source>
        <dbReference type="SAM" id="MobiDB-lite"/>
    </source>
</evidence>
<feature type="transmembrane region" description="Helical" evidence="2">
    <location>
        <begin position="27"/>
        <end position="49"/>
    </location>
</feature>
<name>A0A5S4EIN7_9PROT</name>
<dbReference type="AlphaFoldDB" id="A0A5S4EIN7"/>
<feature type="region of interest" description="Disordered" evidence="1">
    <location>
        <begin position="138"/>
        <end position="175"/>
    </location>
</feature>
<feature type="compositionally biased region" description="Low complexity" evidence="1">
    <location>
        <begin position="146"/>
        <end position="159"/>
    </location>
</feature>
<keyword evidence="2" id="KW-0472">Membrane</keyword>
<keyword evidence="2" id="KW-0812">Transmembrane</keyword>
<accession>A0A5S4EIN7</accession>
<evidence type="ECO:0000256" key="2">
    <source>
        <dbReference type="SAM" id="Phobius"/>
    </source>
</evidence>
<proteinExistence type="predicted"/>
<keyword evidence="4" id="KW-1185">Reference proteome</keyword>
<protein>
    <submittedName>
        <fullName evidence="3">Uncharacterized protein</fullName>
    </submittedName>
</protein>
<dbReference type="EMBL" id="SWAD01000114">
    <property type="protein sequence ID" value="TMQ75174.1"/>
    <property type="molecule type" value="Genomic_DNA"/>
</dbReference>
<sequence>MLIRRVRRGRGVRLRSRHDCGARTGKIFGRVAGVVALAIRFSVVTGHFLRHRPEARGLTRQALREVRRGRAGSAAAGCGLRWRAAHRRRHPPSRGWSRRFPRRLRGRVMVGATASRTCWKRIRKRFGRRNLMIEARRRCRKHDGGSRFSRAGASRASRSTAVPHRSRRSGRAVEP</sequence>
<organism evidence="3 4">
    <name type="scientific">Candidatus Accumulibacter phosphatis</name>
    <dbReference type="NCBI Taxonomy" id="327160"/>
    <lineage>
        <taxon>Bacteria</taxon>
        <taxon>Pseudomonadati</taxon>
        <taxon>Pseudomonadota</taxon>
        <taxon>Betaproteobacteria</taxon>
        <taxon>Candidatus Accumulibacter</taxon>
    </lineage>
</organism>